<evidence type="ECO:0000256" key="2">
    <source>
        <dbReference type="ARBA" id="ARBA00007090"/>
    </source>
</evidence>
<dbReference type="SUPFAM" id="SSF56601">
    <property type="entry name" value="beta-lactamase/transpeptidase-like"/>
    <property type="match status" value="1"/>
</dbReference>
<dbReference type="EC" id="2.4.99.28" evidence="10"/>
<evidence type="ECO:0000256" key="1">
    <source>
        <dbReference type="ARBA" id="ARBA00004752"/>
    </source>
</evidence>
<dbReference type="Pfam" id="PF00905">
    <property type="entry name" value="Transpeptidase"/>
    <property type="match status" value="1"/>
</dbReference>
<evidence type="ECO:0000259" key="13">
    <source>
        <dbReference type="Pfam" id="PF00905"/>
    </source>
</evidence>
<comment type="similarity">
    <text evidence="3">In the N-terminal section; belongs to the glycosyltransferase 51 family.</text>
</comment>
<dbReference type="UniPathway" id="UPA00219"/>
<dbReference type="GO" id="GO:0009252">
    <property type="term" value="P:peptidoglycan biosynthetic process"/>
    <property type="evidence" value="ECO:0007669"/>
    <property type="project" value="UniProtKB-UniPathway"/>
</dbReference>
<comment type="catalytic activity">
    <reaction evidence="11">
        <text>[GlcNAc-(1-&gt;4)-Mur2Ac(oyl-L-Ala-gamma-D-Glu-L-Lys-D-Ala-D-Ala)](n)-di-trans,octa-cis-undecaprenyl diphosphate + beta-D-GlcNAc-(1-&gt;4)-Mur2Ac(oyl-L-Ala-gamma-D-Glu-L-Lys-D-Ala-D-Ala)-di-trans,octa-cis-undecaprenyl diphosphate = [GlcNAc-(1-&gt;4)-Mur2Ac(oyl-L-Ala-gamma-D-Glu-L-Lys-D-Ala-D-Ala)](n+1)-di-trans,octa-cis-undecaprenyl diphosphate + di-trans,octa-cis-undecaprenyl diphosphate + H(+)</text>
        <dbReference type="Rhea" id="RHEA:23708"/>
        <dbReference type="Rhea" id="RHEA-COMP:9602"/>
        <dbReference type="Rhea" id="RHEA-COMP:9603"/>
        <dbReference type="ChEBI" id="CHEBI:15378"/>
        <dbReference type="ChEBI" id="CHEBI:58405"/>
        <dbReference type="ChEBI" id="CHEBI:60033"/>
        <dbReference type="ChEBI" id="CHEBI:78435"/>
        <dbReference type="EC" id="2.4.99.28"/>
    </reaction>
</comment>
<accession>A0A540X6N4</accession>
<dbReference type="AlphaFoldDB" id="A0A540X6N4"/>
<keyword evidence="6" id="KW-0328">Glycosyltransferase</keyword>
<reference evidence="16 17" key="1">
    <citation type="submission" date="2019-06" db="EMBL/GenBank/DDBJ databases">
        <authorList>
            <person name="Livingstone P."/>
            <person name="Whitworth D."/>
        </authorList>
    </citation>
    <scope>NUCLEOTIDE SEQUENCE [LARGE SCALE GENOMIC DNA]</scope>
    <source>
        <strain evidence="16 17">AM401</strain>
    </source>
</reference>
<dbReference type="InterPro" id="IPR011815">
    <property type="entry name" value="PBP_1c"/>
</dbReference>
<evidence type="ECO:0000256" key="7">
    <source>
        <dbReference type="ARBA" id="ARBA00022679"/>
    </source>
</evidence>
<dbReference type="NCBIfam" id="TIGR02073">
    <property type="entry name" value="PBP_1c"/>
    <property type="match status" value="1"/>
</dbReference>
<evidence type="ECO:0000256" key="4">
    <source>
        <dbReference type="ARBA" id="ARBA00022645"/>
    </source>
</evidence>
<evidence type="ECO:0000256" key="10">
    <source>
        <dbReference type="ARBA" id="ARBA00044770"/>
    </source>
</evidence>
<evidence type="ECO:0000256" key="12">
    <source>
        <dbReference type="SAM" id="MobiDB-lite"/>
    </source>
</evidence>
<dbReference type="InterPro" id="IPR012338">
    <property type="entry name" value="Beta-lactam/transpept-like"/>
</dbReference>
<evidence type="ECO:0000259" key="14">
    <source>
        <dbReference type="Pfam" id="PF00912"/>
    </source>
</evidence>
<gene>
    <name evidence="16" type="primary">pbpC</name>
    <name evidence="16" type="ORF">FJV41_05765</name>
</gene>
<dbReference type="PANTHER" id="PTHR32282">
    <property type="entry name" value="BINDING PROTEIN TRANSPEPTIDASE, PUTATIVE-RELATED"/>
    <property type="match status" value="1"/>
</dbReference>
<dbReference type="Proteomes" id="UP000315369">
    <property type="component" value="Unassembled WGS sequence"/>
</dbReference>
<dbReference type="RefSeq" id="WP_141641397.1">
    <property type="nucleotide sequence ID" value="NZ_VIFM01000015.1"/>
</dbReference>
<dbReference type="GO" id="GO:0006508">
    <property type="term" value="P:proteolysis"/>
    <property type="evidence" value="ECO:0007669"/>
    <property type="project" value="UniProtKB-KW"/>
</dbReference>
<keyword evidence="7" id="KW-0808">Transferase</keyword>
<dbReference type="Gene3D" id="1.10.3810.10">
    <property type="entry name" value="Biosynthetic peptidoglycan transglycosylase-like"/>
    <property type="match status" value="1"/>
</dbReference>
<dbReference type="Gene3D" id="3.40.710.10">
    <property type="entry name" value="DD-peptidase/beta-lactamase superfamily"/>
    <property type="match status" value="1"/>
</dbReference>
<protein>
    <recommendedName>
        <fullName evidence="10">peptidoglycan glycosyltransferase</fullName>
        <ecNumber evidence="10">2.4.99.28</ecNumber>
    </recommendedName>
</protein>
<keyword evidence="5" id="KW-0645">Protease</keyword>
<evidence type="ECO:0000256" key="6">
    <source>
        <dbReference type="ARBA" id="ARBA00022676"/>
    </source>
</evidence>
<dbReference type="Pfam" id="PF00912">
    <property type="entry name" value="Transgly"/>
    <property type="match status" value="1"/>
</dbReference>
<dbReference type="Pfam" id="PF06832">
    <property type="entry name" value="BiPBP_C"/>
    <property type="match status" value="1"/>
</dbReference>
<comment type="pathway">
    <text evidence="1">Cell wall biogenesis; peptidoglycan biosynthesis.</text>
</comment>
<dbReference type="InterPro" id="IPR050396">
    <property type="entry name" value="Glycosyltr_51/Transpeptidase"/>
</dbReference>
<keyword evidence="4" id="KW-0121">Carboxypeptidase</keyword>
<dbReference type="GO" id="GO:0008658">
    <property type="term" value="F:penicillin binding"/>
    <property type="evidence" value="ECO:0007669"/>
    <property type="project" value="InterPro"/>
</dbReference>
<dbReference type="EMBL" id="VIFM01000015">
    <property type="protein sequence ID" value="TQF16923.1"/>
    <property type="molecule type" value="Genomic_DNA"/>
</dbReference>
<feature type="domain" description="Penicillin-binding C-terminal" evidence="15">
    <location>
        <begin position="677"/>
        <end position="761"/>
    </location>
</feature>
<keyword evidence="8" id="KW-0378">Hydrolase</keyword>
<dbReference type="OrthoDB" id="9766909at2"/>
<evidence type="ECO:0000259" key="15">
    <source>
        <dbReference type="Pfam" id="PF06832"/>
    </source>
</evidence>
<evidence type="ECO:0000256" key="8">
    <source>
        <dbReference type="ARBA" id="ARBA00022801"/>
    </source>
</evidence>
<evidence type="ECO:0000256" key="11">
    <source>
        <dbReference type="ARBA" id="ARBA00049902"/>
    </source>
</evidence>
<name>A0A540X6N4_9BACT</name>
<sequence>MIRRGWRKLLGVVLGLAALYVAVPRPPLREGLGFSQAVFDHEGRLLRLTLSPDEKYRLWVPLERIPATLVEATLLHEDQHFRSHPGINPVALGRAVWSTYLTGGRRMGGSTLTMQLARIRYGIESRTPGGKVLQMLRALQLECTWSKDELLEAYLNLAPYGRNVEGVGAASLVYFGRDVARLTLGESLTLAVIPQSPARRDPGRDSGALTAARLRLFERWRVEHPEDTERRPLLAQPLPVHQPEDLPFLAPHFVGSVLRRAPVGASLTSTLDLPLQRLLERHVRQYVERRRDMGIRNAVAMLVDWRSMEVRAAVGSVDFFDARIEGQVDGTHAKRSPGSALKPFIYGLAFDEGLLHPRTMLKDSPLGFRGYDPENFDGEFAGPLPAVEALVRSRNVPAVALTKQLRAPGLHGFLRKAGVTGLRDEQHYGLSLALGSAEVTMAELVELYAMLGQGGHLRPLRWTVDAPVEEGVKLLSPEASFLVLESLATANRPSQSFRSEWTRDTVPVAWKTGTSTGFRDAWSVGVVGPYVVAVWVGNFDGQPNPAFVGQTAAAPLMFELVDSVRSRDAEVRRVLQTPPEGVSRVRVCALSGGLPGPHCSRKVDTWFIPGTSPIHTCDVHREVWVDTRSGLRACGPGPSTRAEVFEFWPSDLLRLFQKAGLPRRVPPPEGEDCGLERSASTGTAPRITTPEEGVDYNLRASSESSRAVPLSAVTDADVRRVFWFVDEQLVGTASRGEPLQWDAKPGTYVVRAVDDRGRSDARTLRVRVVR</sequence>
<dbReference type="InterPro" id="IPR036950">
    <property type="entry name" value="PBP_transglycosylase"/>
</dbReference>
<dbReference type="InterPro" id="IPR009647">
    <property type="entry name" value="PBP_C"/>
</dbReference>
<feature type="domain" description="Penicillin-binding protein transpeptidase" evidence="13">
    <location>
        <begin position="300"/>
        <end position="527"/>
    </location>
</feature>
<organism evidence="16 17">
    <name type="scientific">Myxococcus llanfairpwllgwyngyllgogerychwyrndrobwllllantysiliogogogochensis</name>
    <dbReference type="NCBI Taxonomy" id="2590453"/>
    <lineage>
        <taxon>Bacteria</taxon>
        <taxon>Pseudomonadati</taxon>
        <taxon>Myxococcota</taxon>
        <taxon>Myxococcia</taxon>
        <taxon>Myxococcales</taxon>
        <taxon>Cystobacterineae</taxon>
        <taxon>Myxococcaceae</taxon>
        <taxon>Myxococcus</taxon>
    </lineage>
</organism>
<dbReference type="SUPFAM" id="SSF53955">
    <property type="entry name" value="Lysozyme-like"/>
    <property type="match status" value="1"/>
</dbReference>
<evidence type="ECO:0000313" key="16">
    <source>
        <dbReference type="EMBL" id="TQF16923.1"/>
    </source>
</evidence>
<keyword evidence="17" id="KW-1185">Reference proteome</keyword>
<keyword evidence="9" id="KW-0511">Multifunctional enzyme</keyword>
<comment type="caution">
    <text evidence="16">The sequence shown here is derived from an EMBL/GenBank/DDBJ whole genome shotgun (WGS) entry which is preliminary data.</text>
</comment>
<feature type="region of interest" description="Disordered" evidence="12">
    <location>
        <begin position="665"/>
        <end position="689"/>
    </location>
</feature>
<evidence type="ECO:0000313" key="17">
    <source>
        <dbReference type="Proteomes" id="UP000315369"/>
    </source>
</evidence>
<comment type="similarity">
    <text evidence="2">In the C-terminal section; belongs to the transpeptidase family.</text>
</comment>
<dbReference type="InterPro" id="IPR001264">
    <property type="entry name" value="Glyco_trans_51"/>
</dbReference>
<dbReference type="PANTHER" id="PTHR32282:SF15">
    <property type="entry name" value="PENICILLIN-BINDING PROTEIN 1C"/>
    <property type="match status" value="1"/>
</dbReference>
<dbReference type="GO" id="GO:0030288">
    <property type="term" value="C:outer membrane-bounded periplasmic space"/>
    <property type="evidence" value="ECO:0007669"/>
    <property type="project" value="TreeGrafter"/>
</dbReference>
<feature type="domain" description="Glycosyl transferase family 51" evidence="14">
    <location>
        <begin position="53"/>
        <end position="212"/>
    </location>
</feature>
<dbReference type="GO" id="GO:0004180">
    <property type="term" value="F:carboxypeptidase activity"/>
    <property type="evidence" value="ECO:0007669"/>
    <property type="project" value="UniProtKB-KW"/>
</dbReference>
<evidence type="ECO:0000256" key="3">
    <source>
        <dbReference type="ARBA" id="ARBA00007739"/>
    </source>
</evidence>
<dbReference type="InterPro" id="IPR023346">
    <property type="entry name" value="Lysozyme-like_dom_sf"/>
</dbReference>
<dbReference type="GO" id="GO:0008955">
    <property type="term" value="F:peptidoglycan glycosyltransferase activity"/>
    <property type="evidence" value="ECO:0007669"/>
    <property type="project" value="UniProtKB-EC"/>
</dbReference>
<proteinExistence type="inferred from homology"/>
<evidence type="ECO:0000256" key="5">
    <source>
        <dbReference type="ARBA" id="ARBA00022670"/>
    </source>
</evidence>
<evidence type="ECO:0000256" key="9">
    <source>
        <dbReference type="ARBA" id="ARBA00023268"/>
    </source>
</evidence>
<dbReference type="InterPro" id="IPR001460">
    <property type="entry name" value="PCN-bd_Tpept"/>
</dbReference>